<dbReference type="PANTHER" id="PTHR48086:SF10">
    <property type="entry name" value="AGR155CP"/>
    <property type="match status" value="1"/>
</dbReference>
<organism evidence="10 11">
    <name type="scientific">Halorubrum trueperi</name>
    <dbReference type="NCBI Taxonomy" id="2004704"/>
    <lineage>
        <taxon>Archaea</taxon>
        <taxon>Methanobacteriati</taxon>
        <taxon>Methanobacteriota</taxon>
        <taxon>Stenosarchaea group</taxon>
        <taxon>Halobacteria</taxon>
        <taxon>Halobacteriales</taxon>
        <taxon>Haloferacaceae</taxon>
        <taxon>Halorubrum</taxon>
    </lineage>
</organism>
<name>A0ABD5UNU6_9EURY</name>
<dbReference type="GO" id="GO:0016020">
    <property type="term" value="C:membrane"/>
    <property type="evidence" value="ECO:0007669"/>
    <property type="project" value="UniProtKB-SubCell"/>
</dbReference>
<evidence type="ECO:0000313" key="10">
    <source>
        <dbReference type="EMBL" id="MFC6888551.1"/>
    </source>
</evidence>
<dbReference type="PANTHER" id="PTHR48086">
    <property type="entry name" value="SODIUM/PROLINE SYMPORTER-RELATED"/>
    <property type="match status" value="1"/>
</dbReference>
<evidence type="ECO:0000256" key="9">
    <source>
        <dbReference type="SAM" id="Phobius"/>
    </source>
</evidence>
<feature type="transmembrane region" description="Helical" evidence="9">
    <location>
        <begin position="267"/>
        <end position="293"/>
    </location>
</feature>
<dbReference type="Gene3D" id="1.20.1730.10">
    <property type="entry name" value="Sodium/glucose cotransporter"/>
    <property type="match status" value="1"/>
</dbReference>
<dbReference type="Pfam" id="PF00474">
    <property type="entry name" value="SSF"/>
    <property type="match status" value="1"/>
</dbReference>
<dbReference type="EMBL" id="JBHSXI010000005">
    <property type="protein sequence ID" value="MFC6888551.1"/>
    <property type="molecule type" value="Genomic_DNA"/>
</dbReference>
<feature type="transmembrane region" description="Helical" evidence="9">
    <location>
        <begin position="366"/>
        <end position="384"/>
    </location>
</feature>
<keyword evidence="5 9" id="KW-1133">Transmembrane helix</keyword>
<keyword evidence="4 9" id="KW-0812">Transmembrane</keyword>
<feature type="region of interest" description="Disordered" evidence="8">
    <location>
        <begin position="501"/>
        <end position="538"/>
    </location>
</feature>
<evidence type="ECO:0000256" key="3">
    <source>
        <dbReference type="ARBA" id="ARBA00022448"/>
    </source>
</evidence>
<feature type="transmembrane region" description="Helical" evidence="9">
    <location>
        <begin position="113"/>
        <end position="136"/>
    </location>
</feature>
<accession>A0ABD5UNU6</accession>
<feature type="transmembrane region" description="Helical" evidence="9">
    <location>
        <begin position="6"/>
        <end position="25"/>
    </location>
</feature>
<feature type="transmembrane region" description="Helical" evidence="9">
    <location>
        <begin position="156"/>
        <end position="175"/>
    </location>
</feature>
<reference evidence="10 11" key="1">
    <citation type="journal article" date="2019" name="Int. J. Syst. Evol. Microbiol.">
        <title>The Global Catalogue of Microorganisms (GCM) 10K type strain sequencing project: providing services to taxonomists for standard genome sequencing and annotation.</title>
        <authorList>
            <consortium name="The Broad Institute Genomics Platform"/>
            <consortium name="The Broad Institute Genome Sequencing Center for Infectious Disease"/>
            <person name="Wu L."/>
            <person name="Ma J."/>
        </authorList>
    </citation>
    <scope>NUCLEOTIDE SEQUENCE [LARGE SCALE GENOMIC DNA]</scope>
    <source>
        <strain evidence="10 11">Y73</strain>
    </source>
</reference>
<keyword evidence="11" id="KW-1185">Reference proteome</keyword>
<sequence length="538" mass="55546">MVTTAAALALTVATLAAFTAVGLWVSRGEVRSVEDLISARDSAGEGRTTATLVASVMGVWILLSAPEAGALYGVAAVAGYALGEAAPMLAYSKLGPRIRAVIPDGHSLTEYAYVRYGTAMHAFVLAVSVLYMFVFLAAELTGIAQALQYVAAVPRWQTSVLVGGFVVLYTGYGGLRASIITDTVQTLVVLPLLAVSVAAIVVTLGGTDAVHQGIEQMNPALLDPTYVPGLRFGGALVFAVLGAELINQTWWQRIYAVDGADTIQRGFRTAAVANGLVMVIATLLGVVAIGNAAVVTSGTGYNAGISFFVLLAGAFGDWLVLAVILLGLVLVMSTTDSLFNALSSLVTADLPRLLNDPDDQALRRGARMLTVAVAVAAILVSLRARSVLQLFFTADLLGAAVGFPLIYGLFSRRLSGPGALASALGGLAVGATFFPFPFGLHAAVDAALGGVLPTPDATYLLPFAGAFLVSTALTLLAARLGDSYFDFDRLSREIQRLDSPVANADTSVGDTTPPAGGADTTPAASDDADESNVEVSDR</sequence>
<feature type="transmembrane region" description="Helical" evidence="9">
    <location>
        <begin position="390"/>
        <end position="410"/>
    </location>
</feature>
<evidence type="ECO:0000256" key="8">
    <source>
        <dbReference type="SAM" id="MobiDB-lite"/>
    </source>
</evidence>
<evidence type="ECO:0000256" key="6">
    <source>
        <dbReference type="ARBA" id="ARBA00023136"/>
    </source>
</evidence>
<dbReference type="RefSeq" id="WP_379765714.1">
    <property type="nucleotide sequence ID" value="NZ_JBHSXI010000005.1"/>
</dbReference>
<feature type="transmembrane region" description="Helical" evidence="9">
    <location>
        <begin position="417"/>
        <end position="439"/>
    </location>
</feature>
<feature type="transmembrane region" description="Helical" evidence="9">
    <location>
        <begin position="305"/>
        <end position="331"/>
    </location>
</feature>
<evidence type="ECO:0000256" key="5">
    <source>
        <dbReference type="ARBA" id="ARBA00022989"/>
    </source>
</evidence>
<feature type="compositionally biased region" description="Low complexity" evidence="8">
    <location>
        <begin position="509"/>
        <end position="525"/>
    </location>
</feature>
<comment type="caution">
    <text evidence="10">The sequence shown here is derived from an EMBL/GenBank/DDBJ whole genome shotgun (WGS) entry which is preliminary data.</text>
</comment>
<dbReference type="InterPro" id="IPR050277">
    <property type="entry name" value="Sodium:Solute_Symporter"/>
</dbReference>
<dbReference type="InterPro" id="IPR001734">
    <property type="entry name" value="Na/solute_symporter"/>
</dbReference>
<comment type="subcellular location">
    <subcellularLocation>
        <location evidence="1">Membrane</location>
        <topology evidence="1">Multi-pass membrane protein</topology>
    </subcellularLocation>
</comment>
<evidence type="ECO:0000256" key="4">
    <source>
        <dbReference type="ARBA" id="ARBA00022692"/>
    </source>
</evidence>
<protein>
    <submittedName>
        <fullName evidence="10">Sodium:proline symporter</fullName>
    </submittedName>
</protein>
<dbReference type="InterPro" id="IPR038377">
    <property type="entry name" value="Na/Glc_symporter_sf"/>
</dbReference>
<feature type="transmembrane region" description="Helical" evidence="9">
    <location>
        <begin position="187"/>
        <end position="206"/>
    </location>
</feature>
<evidence type="ECO:0000256" key="7">
    <source>
        <dbReference type="RuleBase" id="RU362091"/>
    </source>
</evidence>
<feature type="transmembrane region" description="Helical" evidence="9">
    <location>
        <begin position="226"/>
        <end position="246"/>
    </location>
</feature>
<comment type="similarity">
    <text evidence="2 7">Belongs to the sodium:solute symporter (SSF) (TC 2.A.21) family.</text>
</comment>
<feature type="transmembrane region" description="Helical" evidence="9">
    <location>
        <begin position="459"/>
        <end position="480"/>
    </location>
</feature>
<evidence type="ECO:0000256" key="2">
    <source>
        <dbReference type="ARBA" id="ARBA00006434"/>
    </source>
</evidence>
<keyword evidence="3" id="KW-0813">Transport</keyword>
<dbReference type="AlphaFoldDB" id="A0ABD5UNU6"/>
<proteinExistence type="inferred from homology"/>
<evidence type="ECO:0000256" key="1">
    <source>
        <dbReference type="ARBA" id="ARBA00004141"/>
    </source>
</evidence>
<keyword evidence="6 9" id="KW-0472">Membrane</keyword>
<dbReference type="PROSITE" id="PS50283">
    <property type="entry name" value="NA_SOLUT_SYMP_3"/>
    <property type="match status" value="1"/>
</dbReference>
<evidence type="ECO:0000313" key="11">
    <source>
        <dbReference type="Proteomes" id="UP001596333"/>
    </source>
</evidence>
<gene>
    <name evidence="10" type="ORF">ACFQEY_05830</name>
</gene>
<dbReference type="Proteomes" id="UP001596333">
    <property type="component" value="Unassembled WGS sequence"/>
</dbReference>